<reference evidence="2" key="1">
    <citation type="submission" date="2025-08" db="UniProtKB">
        <authorList>
            <consortium name="RefSeq"/>
        </authorList>
    </citation>
    <scope>IDENTIFICATION</scope>
</reference>
<dbReference type="AlphaFoldDB" id="A0A1U8Q9P1"/>
<dbReference type="Proteomes" id="UP000189703">
    <property type="component" value="Unplaced"/>
</dbReference>
<dbReference type="GeneID" id="104609140"/>
<dbReference type="InterPro" id="IPR024752">
    <property type="entry name" value="Myb/SANT-like_dom"/>
</dbReference>
<dbReference type="OMA" id="DIRRNWI"/>
<name>A0A1U8Q9P1_NELNU</name>
<protein>
    <submittedName>
        <fullName evidence="2">L10-interacting MYB domain-containing protein-like</fullName>
    </submittedName>
</protein>
<dbReference type="eggNOG" id="ENOG502QT6E">
    <property type="taxonomic scope" value="Eukaryota"/>
</dbReference>
<gene>
    <name evidence="2" type="primary">LOC104609140</name>
</gene>
<dbReference type="InterPro" id="IPR045026">
    <property type="entry name" value="LIMYB"/>
</dbReference>
<keyword evidence="1" id="KW-1185">Reference proteome</keyword>
<dbReference type="RefSeq" id="XP_019055292.1">
    <property type="nucleotide sequence ID" value="XM_019199747.1"/>
</dbReference>
<dbReference type="PANTHER" id="PTHR47584:SF14">
    <property type="entry name" value="L10-INTERACTING MYB DOMAIN-CONTAINING PROTEIN-LIKE"/>
    <property type="match status" value="1"/>
</dbReference>
<evidence type="ECO:0000313" key="1">
    <source>
        <dbReference type="Proteomes" id="UP000189703"/>
    </source>
</evidence>
<accession>A0A1U8Q9P1</accession>
<evidence type="ECO:0000313" key="2">
    <source>
        <dbReference type="RefSeq" id="XP_019055292.1"/>
    </source>
</evidence>
<dbReference type="Pfam" id="PF12776">
    <property type="entry name" value="Myb_DNA-bind_3"/>
    <property type="match status" value="1"/>
</dbReference>
<dbReference type="PANTHER" id="PTHR47584">
    <property type="match status" value="1"/>
</dbReference>
<sequence>MSTSMANLIPFDDAPISPANWTNQQENVFIDLLVRQVQNGGMVAGCLKTQAWKEVRVGFYRALGLKFNTKSFSNKIQDLKSRYKEFKKLRFGQTGFGWDEEKKIVVASPDTWKSYLMVNPKAKRFRTKGCPEYDRLDIIFGGTIAIGQFGTSLARGVQSPPRDEVQVSNNDQPVEESLNPMAHDIGDVNDSDDEWSSTATTRRDVRRKITIDFVDIINKLNEAANARIDKLVDAINGFNDKPDKYSISTFLDEINTMEGLTHIDYCKLFEVFEKASAREWYMKMPPDIRRNWISDILKK</sequence>
<dbReference type="KEGG" id="nnu:104609140"/>
<organism evidence="1 2">
    <name type="scientific">Nelumbo nucifera</name>
    <name type="common">Sacred lotus</name>
    <dbReference type="NCBI Taxonomy" id="4432"/>
    <lineage>
        <taxon>Eukaryota</taxon>
        <taxon>Viridiplantae</taxon>
        <taxon>Streptophyta</taxon>
        <taxon>Embryophyta</taxon>
        <taxon>Tracheophyta</taxon>
        <taxon>Spermatophyta</taxon>
        <taxon>Magnoliopsida</taxon>
        <taxon>Proteales</taxon>
        <taxon>Nelumbonaceae</taxon>
        <taxon>Nelumbo</taxon>
    </lineage>
</organism>
<proteinExistence type="predicted"/>